<dbReference type="InterPro" id="IPR012132">
    <property type="entry name" value="GMC_OxRdtase"/>
</dbReference>
<dbReference type="EC" id="1.1.99.29" evidence="5"/>
<evidence type="ECO:0000256" key="17">
    <source>
        <dbReference type="SAM" id="SignalP"/>
    </source>
</evidence>
<evidence type="ECO:0000256" key="13">
    <source>
        <dbReference type="ARBA" id="ARBA00034050"/>
    </source>
</evidence>
<evidence type="ECO:0000256" key="6">
    <source>
        <dbReference type="ARBA" id="ARBA00022525"/>
    </source>
</evidence>
<comment type="subcellular location">
    <subcellularLocation>
        <location evidence="2">Secreted</location>
    </subcellularLocation>
</comment>
<evidence type="ECO:0000313" key="19">
    <source>
        <dbReference type="EMBL" id="PPR04289.1"/>
    </source>
</evidence>
<comment type="caution">
    <text evidence="19">The sequence shown here is derived from an EMBL/GenBank/DDBJ whole genome shotgun (WGS) entry which is preliminary data.</text>
</comment>
<evidence type="ECO:0000313" key="20">
    <source>
        <dbReference type="Proteomes" id="UP000284706"/>
    </source>
</evidence>
<comment type="cofactor">
    <cofactor evidence="1 16">
        <name>FAD</name>
        <dbReference type="ChEBI" id="CHEBI:57692"/>
    </cofactor>
</comment>
<keyword evidence="8 16" id="KW-0274">FAD</keyword>
<dbReference type="InterPro" id="IPR007867">
    <property type="entry name" value="GMC_OxRtase_C"/>
</dbReference>
<dbReference type="SUPFAM" id="SSF51905">
    <property type="entry name" value="FAD/NAD(P)-binding domain"/>
    <property type="match status" value="1"/>
</dbReference>
<comment type="catalytic activity">
    <reaction evidence="10">
        <text>pyranose + acceptor = pyranos-2-ulose + reduced acceptor.</text>
        <dbReference type="EC" id="1.1.99.29"/>
    </reaction>
</comment>
<evidence type="ECO:0000256" key="16">
    <source>
        <dbReference type="PIRSR" id="PIRSR000137-2"/>
    </source>
</evidence>
<keyword evidence="6" id="KW-0964">Secreted</keyword>
<dbReference type="PANTHER" id="PTHR11552:SF147">
    <property type="entry name" value="CHOLINE DEHYDROGENASE, MITOCHONDRIAL"/>
    <property type="match status" value="1"/>
</dbReference>
<evidence type="ECO:0000259" key="18">
    <source>
        <dbReference type="PROSITE" id="PS00624"/>
    </source>
</evidence>
<dbReference type="Pfam" id="PF05199">
    <property type="entry name" value="GMC_oxred_C"/>
    <property type="match status" value="1"/>
</dbReference>
<sequence length="594" mass="63741">MRLIGIFALILSSSQSFCYGALRQSFSELPSGLSFDFVVVGGGLAGSVVSSRLSENSRFNVLVIEAGPTNAGVIDSEVPLFDLDIPSRFDWNFTTVPQTALGGRVMPYPRGFMLGGSSSVNGMVYTRGSSADFDRFARFTGDSGWAWKNILPYFLKSEKWVPPADHHNTVGQFDPTFHNLKGTGMTSVSLPGFQLPIDGRVLQSTKEFPKEFPFTLDYNDGTPLGLGYLQSTIGNGTRSSAATAYLNPSVLARPNLEVVLNTRVTRVLSNSSGGKAKSFRRVELLSGTRMVTINAAKEVILSSGSVMTPHILLNSGIGDKHELAQIGISSTLDLPSVGKNLSDHPMVAVGYFVNSSDTVDTILNSPTLTARFFAQWEANHTGPMVNIGVDHLSYSRIPANSPIFENFSDPSPGQNSPHFEFAIANGAGFTGLSGNLISGVLAALTPVSRGTITLKSSNPLDPPIIDPMFLTSGFDVFALKEIIKTAKQFFTLPTWKGYVLEPAGAFANITTEEDLEQYVIDNAGSAFHPVGTSSMSPRNANFGVVNPDLMLKGAQGLRIVDASVMPFVPAAHTQASTYAIAERASDLIKADWQQ</sequence>
<dbReference type="EMBL" id="NHYE01000643">
    <property type="protein sequence ID" value="PPR04289.1"/>
    <property type="molecule type" value="Genomic_DNA"/>
</dbReference>
<feature type="active site" description="Proton donor" evidence="15">
    <location>
        <position position="528"/>
    </location>
</feature>
<dbReference type="GO" id="GO:0005576">
    <property type="term" value="C:extracellular region"/>
    <property type="evidence" value="ECO:0007669"/>
    <property type="project" value="UniProtKB-SubCell"/>
</dbReference>
<dbReference type="Pfam" id="PF00732">
    <property type="entry name" value="GMC_oxred_N"/>
    <property type="match status" value="1"/>
</dbReference>
<feature type="binding site" evidence="16">
    <location>
        <begin position="121"/>
        <end position="124"/>
    </location>
    <ligand>
        <name>FAD</name>
        <dbReference type="ChEBI" id="CHEBI:57692"/>
    </ligand>
</feature>
<gene>
    <name evidence="19" type="ORF">CVT26_004076</name>
</gene>
<dbReference type="PIRSF" id="PIRSF000137">
    <property type="entry name" value="Alcohol_oxidase"/>
    <property type="match status" value="1"/>
</dbReference>
<evidence type="ECO:0000256" key="4">
    <source>
        <dbReference type="ARBA" id="ARBA00011245"/>
    </source>
</evidence>
<dbReference type="OrthoDB" id="269227at2759"/>
<dbReference type="PROSITE" id="PS00624">
    <property type="entry name" value="GMC_OXRED_2"/>
    <property type="match status" value="1"/>
</dbReference>
<evidence type="ECO:0000256" key="10">
    <source>
        <dbReference type="ARBA" id="ARBA00033986"/>
    </source>
</evidence>
<comment type="similarity">
    <text evidence="3">Belongs to the GMC oxidoreductase family.</text>
</comment>
<feature type="signal peptide" evidence="17">
    <location>
        <begin position="1"/>
        <end position="16"/>
    </location>
</feature>
<feature type="binding site" evidence="16">
    <location>
        <position position="264"/>
    </location>
    <ligand>
        <name>FAD</name>
        <dbReference type="ChEBI" id="CHEBI:57692"/>
    </ligand>
</feature>
<dbReference type="GO" id="GO:0050660">
    <property type="term" value="F:flavin adenine dinucleotide binding"/>
    <property type="evidence" value="ECO:0007669"/>
    <property type="project" value="InterPro"/>
</dbReference>
<comment type="catalytic activity">
    <reaction evidence="11">
        <text>pyranose + acceptor = pyranos-2,3-diulose + reduced acceptor.</text>
        <dbReference type="EC" id="1.1.99.29"/>
    </reaction>
</comment>
<comment type="catalytic activity">
    <reaction evidence="12">
        <text>pyranose + acceptor = pyranos-3-ulose + reduced acceptor.</text>
        <dbReference type="EC" id="1.1.99.29"/>
    </reaction>
</comment>
<dbReference type="Gene3D" id="3.30.560.10">
    <property type="entry name" value="Glucose Oxidase, domain 3"/>
    <property type="match status" value="1"/>
</dbReference>
<dbReference type="STRING" id="231916.A0A409YMI7"/>
<dbReference type="Gene3D" id="3.50.50.60">
    <property type="entry name" value="FAD/NAD(P)-binding domain"/>
    <property type="match status" value="1"/>
</dbReference>
<dbReference type="AlphaFoldDB" id="A0A409YMI7"/>
<keyword evidence="7" id="KW-0285">Flavoprotein</keyword>
<evidence type="ECO:0000256" key="2">
    <source>
        <dbReference type="ARBA" id="ARBA00004613"/>
    </source>
</evidence>
<dbReference type="InParanoid" id="A0A409YMI7"/>
<comment type="subunit">
    <text evidence="4">Monomer.</text>
</comment>
<proteinExistence type="inferred from homology"/>
<organism evidence="19 20">
    <name type="scientific">Gymnopilus dilepis</name>
    <dbReference type="NCBI Taxonomy" id="231916"/>
    <lineage>
        <taxon>Eukaryota</taxon>
        <taxon>Fungi</taxon>
        <taxon>Dikarya</taxon>
        <taxon>Basidiomycota</taxon>
        <taxon>Agaricomycotina</taxon>
        <taxon>Agaricomycetes</taxon>
        <taxon>Agaricomycetidae</taxon>
        <taxon>Agaricales</taxon>
        <taxon>Agaricineae</taxon>
        <taxon>Hymenogastraceae</taxon>
        <taxon>Gymnopilus</taxon>
    </lineage>
</organism>
<evidence type="ECO:0000256" key="5">
    <source>
        <dbReference type="ARBA" id="ARBA00013177"/>
    </source>
</evidence>
<keyword evidence="20" id="KW-1185">Reference proteome</keyword>
<evidence type="ECO:0000256" key="7">
    <source>
        <dbReference type="ARBA" id="ARBA00022630"/>
    </source>
</evidence>
<reference evidence="19 20" key="1">
    <citation type="journal article" date="2018" name="Evol. Lett.">
        <title>Horizontal gene cluster transfer increased hallucinogenic mushroom diversity.</title>
        <authorList>
            <person name="Reynolds H.T."/>
            <person name="Vijayakumar V."/>
            <person name="Gluck-Thaler E."/>
            <person name="Korotkin H.B."/>
            <person name="Matheny P.B."/>
            <person name="Slot J.C."/>
        </authorList>
    </citation>
    <scope>NUCLEOTIDE SEQUENCE [LARGE SCALE GENOMIC DNA]</scope>
    <source>
        <strain evidence="19 20">SRW20</strain>
    </source>
</reference>
<protein>
    <recommendedName>
        <fullName evidence="5">pyranose dehydrogenase (acceptor)</fullName>
        <ecNumber evidence="5">1.1.99.29</ecNumber>
    </recommendedName>
</protein>
<comment type="catalytic activity">
    <reaction evidence="14">
        <text>a pyranoside + acceptor = a pyranosid-3,4-diulose + reduced acceptor.</text>
        <dbReference type="EC" id="1.1.99.29"/>
    </reaction>
</comment>
<evidence type="ECO:0000256" key="15">
    <source>
        <dbReference type="PIRSR" id="PIRSR000137-1"/>
    </source>
</evidence>
<feature type="chain" id="PRO_5019370555" description="pyranose dehydrogenase (acceptor)" evidence="17">
    <location>
        <begin position="17"/>
        <end position="594"/>
    </location>
</feature>
<accession>A0A409YMI7</accession>
<dbReference type="InterPro" id="IPR000172">
    <property type="entry name" value="GMC_OxRdtase_N"/>
</dbReference>
<evidence type="ECO:0000256" key="14">
    <source>
        <dbReference type="ARBA" id="ARBA00034059"/>
    </source>
</evidence>
<name>A0A409YMI7_9AGAR</name>
<evidence type="ECO:0000256" key="8">
    <source>
        <dbReference type="ARBA" id="ARBA00022827"/>
    </source>
</evidence>
<feature type="active site" description="Proton acceptor" evidence="15">
    <location>
        <position position="572"/>
    </location>
</feature>
<dbReference type="InterPro" id="IPR036188">
    <property type="entry name" value="FAD/NAD-bd_sf"/>
</dbReference>
<dbReference type="Proteomes" id="UP000284706">
    <property type="component" value="Unassembled WGS sequence"/>
</dbReference>
<evidence type="ECO:0000256" key="1">
    <source>
        <dbReference type="ARBA" id="ARBA00001974"/>
    </source>
</evidence>
<evidence type="ECO:0000256" key="11">
    <source>
        <dbReference type="ARBA" id="ARBA00034010"/>
    </source>
</evidence>
<keyword evidence="17" id="KW-0732">Signal</keyword>
<comment type="function">
    <text evidence="9">Catalyzes the single-oxidation or sequential double oxidation reaction of carbohydrates primarily at carbon-2 and/or carbon-3 with the concomitant reduction of the flavin. The enzyme exhibits a broad sugar substrate specificity, oxidizing different aldopyranoses to the corresponding C-1, C-2, C-3 or C-1,2, C-2,3 and C-3,4 (di)dehydro sugars with substrate-specific regioselectivity. Accepts only a narrow range of electron acceptors such as substituted benzoquinones and complexed metal ions and reacts extremely slowly with O(2) as acceptor. May play a role in the natural recycling of plant matter by oxidizing all major monosaccharides in lignocellulose and by reducing quinone compounds or reactive radical species generated during lignin depolymerization.</text>
</comment>
<dbReference type="GO" id="GO:0033718">
    <property type="term" value="F:pyranose dehydrogenase (acceptor) activity"/>
    <property type="evidence" value="ECO:0007669"/>
    <property type="project" value="UniProtKB-EC"/>
</dbReference>
<dbReference type="SUPFAM" id="SSF54373">
    <property type="entry name" value="FAD-linked reductases, C-terminal domain"/>
    <property type="match status" value="1"/>
</dbReference>
<dbReference type="PANTHER" id="PTHR11552">
    <property type="entry name" value="GLUCOSE-METHANOL-CHOLINE GMC OXIDOREDUCTASE"/>
    <property type="match status" value="1"/>
</dbReference>
<feature type="domain" description="Glucose-methanol-choline oxidoreductase N-terminal" evidence="18">
    <location>
        <begin position="304"/>
        <end position="318"/>
    </location>
</feature>
<evidence type="ECO:0000256" key="3">
    <source>
        <dbReference type="ARBA" id="ARBA00010790"/>
    </source>
</evidence>
<evidence type="ECO:0000256" key="9">
    <source>
        <dbReference type="ARBA" id="ARBA00024699"/>
    </source>
</evidence>
<evidence type="ECO:0000256" key="12">
    <source>
        <dbReference type="ARBA" id="ARBA00034029"/>
    </source>
</evidence>
<comment type="catalytic activity">
    <reaction evidence="13">
        <text>a pyranoside + acceptor = a pyranosid-3-ulose + reduced acceptor.</text>
        <dbReference type="EC" id="1.1.99.29"/>
    </reaction>
</comment>